<gene>
    <name evidence="2" type="ORF">CUS_6925</name>
</gene>
<accession>E9SHJ1</accession>
<dbReference type="eggNOG" id="COG0457">
    <property type="taxonomic scope" value="Bacteria"/>
</dbReference>
<proteinExistence type="predicted"/>
<keyword evidence="1" id="KW-0732">Signal</keyword>
<name>E9SHJ1_RUMAL</name>
<organism evidence="2 3">
    <name type="scientific">Ruminococcus albus 8</name>
    <dbReference type="NCBI Taxonomy" id="246199"/>
    <lineage>
        <taxon>Bacteria</taxon>
        <taxon>Bacillati</taxon>
        <taxon>Bacillota</taxon>
        <taxon>Clostridia</taxon>
        <taxon>Eubacteriales</taxon>
        <taxon>Oscillospiraceae</taxon>
        <taxon>Ruminococcus</taxon>
    </lineage>
</organism>
<comment type="caution">
    <text evidence="2">The sequence shown here is derived from an EMBL/GenBank/DDBJ whole genome shotgun (WGS) entry which is preliminary data.</text>
</comment>
<feature type="signal peptide" evidence="1">
    <location>
        <begin position="1"/>
        <end position="20"/>
    </location>
</feature>
<dbReference type="PROSITE" id="PS51257">
    <property type="entry name" value="PROKAR_LIPOPROTEIN"/>
    <property type="match status" value="1"/>
</dbReference>
<evidence type="ECO:0000313" key="3">
    <source>
        <dbReference type="Proteomes" id="UP000004259"/>
    </source>
</evidence>
<evidence type="ECO:0000313" key="2">
    <source>
        <dbReference type="EMBL" id="EGC01195.1"/>
    </source>
</evidence>
<protein>
    <submittedName>
        <fullName evidence="2">Conserved domain protein</fullName>
    </submittedName>
</protein>
<dbReference type="EMBL" id="ADKM02000134">
    <property type="protein sequence ID" value="EGC01195.1"/>
    <property type="molecule type" value="Genomic_DNA"/>
</dbReference>
<dbReference type="STRING" id="246199.CUS_6925"/>
<sequence length="447" mass="49901">MRRMRISLAAAVMAASVAMSGCTGFSFTVDGLLNAPKLTEEQGEIHEALTAAVGGSITLKYPRNGDNRSAFVIADLDGEVGEEALVFYEYSTGGGSDDGIRVNLLDKDEEGKWYSVKELAGAGTDVDRVIITQMGEKSRCNVLVGYQSVTGGENSLEIYSCYEGDFKRVGTDTYSVLDTLDINYDGYREIVTIQRQNNADTGAVTAKASLLDMADGELVKTEGIEMCANVQNYVNTCSGLLNKQHEAIFIDGLNQDGSLQTEIVYYRYSSLQNPMQLSPQKLLPLCTRPTGYYSTDVDGDGIVEIPSTRPMTGYENAIIDEMVYMTTWNIYEDFFNLTEKYRGYYSISNGYFFAFPNRWNDLVTVKREADTSELVFYKYEGDINASNTEIMRIAAVARRDSQEYVDDGYRLIANKGQLDYYVKLPEDTREPLILTIDEVKNNFYIVD</sequence>
<dbReference type="Proteomes" id="UP000004259">
    <property type="component" value="Unassembled WGS sequence"/>
</dbReference>
<reference evidence="2 3" key="1">
    <citation type="submission" date="2011-02" db="EMBL/GenBank/DDBJ databases">
        <authorList>
            <person name="Nelson K.E."/>
            <person name="Sutton G."/>
            <person name="Torralba M."/>
            <person name="Durkin S."/>
            <person name="Harkins D."/>
            <person name="Montgomery R."/>
            <person name="Ziemer C."/>
            <person name="Klaassens E."/>
            <person name="Ocuiv P."/>
            <person name="Morrison M."/>
        </authorList>
    </citation>
    <scope>NUCLEOTIDE SEQUENCE [LARGE SCALE GENOMIC DNA]</scope>
    <source>
        <strain evidence="2 3">8</strain>
    </source>
</reference>
<feature type="chain" id="PRO_5039262500" evidence="1">
    <location>
        <begin position="21"/>
        <end position="447"/>
    </location>
</feature>
<evidence type="ECO:0000256" key="1">
    <source>
        <dbReference type="SAM" id="SignalP"/>
    </source>
</evidence>
<keyword evidence="3" id="KW-1185">Reference proteome</keyword>
<dbReference type="AlphaFoldDB" id="E9SHJ1"/>